<dbReference type="GeneID" id="94351240"/>
<comment type="cofactor">
    <cofactor evidence="1">
        <name>Mg(2+)</name>
        <dbReference type="ChEBI" id="CHEBI:18420"/>
    </cofactor>
</comment>
<evidence type="ECO:0000256" key="2">
    <source>
        <dbReference type="ARBA" id="ARBA00022723"/>
    </source>
</evidence>
<dbReference type="SUPFAM" id="SSF55811">
    <property type="entry name" value="Nudix"/>
    <property type="match status" value="1"/>
</dbReference>
<keyword evidence="4" id="KW-0460">Magnesium</keyword>
<evidence type="ECO:0000313" key="6">
    <source>
        <dbReference type="EMBL" id="TDH71713.1"/>
    </source>
</evidence>
<evidence type="ECO:0000256" key="4">
    <source>
        <dbReference type="ARBA" id="ARBA00022842"/>
    </source>
</evidence>
<evidence type="ECO:0000259" key="5">
    <source>
        <dbReference type="PROSITE" id="PS51462"/>
    </source>
</evidence>
<dbReference type="RefSeq" id="XP_067821212.1">
    <property type="nucleotide sequence ID" value="XM_067965569.1"/>
</dbReference>
<keyword evidence="3" id="KW-0378">Hydrolase</keyword>
<dbReference type="GO" id="GO:0046872">
    <property type="term" value="F:metal ion binding"/>
    <property type="evidence" value="ECO:0007669"/>
    <property type="project" value="UniProtKB-KW"/>
</dbReference>
<dbReference type="PANTHER" id="PTHR31835">
    <property type="entry name" value="URIDINE DIPHOSPHATE GLUCOSE PYROPHOSPHATASE"/>
    <property type="match status" value="1"/>
</dbReference>
<accession>A0A976IGN5</accession>
<organism evidence="6 7">
    <name type="scientific">Bremia lactucae</name>
    <name type="common">Lettuce downy mildew</name>
    <dbReference type="NCBI Taxonomy" id="4779"/>
    <lineage>
        <taxon>Eukaryota</taxon>
        <taxon>Sar</taxon>
        <taxon>Stramenopiles</taxon>
        <taxon>Oomycota</taxon>
        <taxon>Peronosporomycetes</taxon>
        <taxon>Peronosporales</taxon>
        <taxon>Peronosporaceae</taxon>
        <taxon>Bremia</taxon>
    </lineage>
</organism>
<comment type="caution">
    <text evidence="6">The sequence shown here is derived from an EMBL/GenBank/DDBJ whole genome shotgun (WGS) entry which is preliminary data.</text>
</comment>
<dbReference type="GO" id="GO:0052751">
    <property type="term" value="F:GDP-mannose hydrolase activity"/>
    <property type="evidence" value="ECO:0007669"/>
    <property type="project" value="TreeGrafter"/>
</dbReference>
<dbReference type="PROSITE" id="PS51462">
    <property type="entry name" value="NUDIX"/>
    <property type="match status" value="1"/>
</dbReference>
<feature type="domain" description="Nudix hydrolase" evidence="5">
    <location>
        <begin position="122"/>
        <end position="301"/>
    </location>
</feature>
<dbReference type="InterPro" id="IPR015797">
    <property type="entry name" value="NUDIX_hydrolase-like_dom_sf"/>
</dbReference>
<proteinExistence type="predicted"/>
<dbReference type="EMBL" id="SHOA02000015">
    <property type="protein sequence ID" value="TDH71713.1"/>
    <property type="molecule type" value="Genomic_DNA"/>
</dbReference>
<dbReference type="InterPro" id="IPR055295">
    <property type="entry name" value="NUDT22/NUDT9-like"/>
</dbReference>
<dbReference type="PANTHER" id="PTHR31835:SF1">
    <property type="entry name" value="URIDINE DIPHOSPHATE GLUCOSE PYROPHOSPHATASE NUDT22"/>
    <property type="match status" value="1"/>
</dbReference>
<evidence type="ECO:0000256" key="3">
    <source>
        <dbReference type="ARBA" id="ARBA00022801"/>
    </source>
</evidence>
<dbReference type="OrthoDB" id="242473at2759"/>
<dbReference type="Gene3D" id="3.90.79.10">
    <property type="entry name" value="Nucleoside Triphosphate Pyrophosphohydrolase"/>
    <property type="match status" value="1"/>
</dbReference>
<evidence type="ECO:0000256" key="1">
    <source>
        <dbReference type="ARBA" id="ARBA00001946"/>
    </source>
</evidence>
<keyword evidence="7" id="KW-1185">Reference proteome</keyword>
<reference evidence="6 7" key="1">
    <citation type="journal article" date="2021" name="Genome Biol.">
        <title>AFLAP: assembly-free linkage analysis pipeline using k-mers from genome sequencing data.</title>
        <authorList>
            <person name="Fletcher K."/>
            <person name="Zhang L."/>
            <person name="Gil J."/>
            <person name="Han R."/>
            <person name="Cavanaugh K."/>
            <person name="Michelmore R."/>
        </authorList>
    </citation>
    <scope>NUCLEOTIDE SEQUENCE [LARGE SCALE GENOMIC DNA]</scope>
    <source>
        <strain evidence="6 7">SF5</strain>
    </source>
</reference>
<dbReference type="Proteomes" id="UP000294530">
    <property type="component" value="Unassembled WGS sequence"/>
</dbReference>
<dbReference type="InterPro" id="IPR000086">
    <property type="entry name" value="NUDIX_hydrolase_dom"/>
</dbReference>
<dbReference type="KEGG" id="blac:94351240"/>
<keyword evidence="2" id="KW-0479">Metal-binding</keyword>
<sequence length="314" mass="35741">MLSRRYLMSFSVHSFTRPFNVDQVTISISNRYNRSVHPDPTYELQKAQNWTKLQREMPRLFNASKFRLHKLYEDDAPSRSLHMEWGLTDYASYLGMCCSSERSSQLLKEGEKLQRNPFAFLSRKIGVAAVLETNDGHIVLIKRSKNVGLYQELYDTPGGHPEPCHILLTEEALETGNERLKAHFKDATKHEFFQSIRNEVYEEINISLQQQHPPKLMGVVYQTDACTPSFGTLAAIRSESIKSNKAGTNCSAKELKELYRAGPRDQFESTKLKLLPAESLLAQGSSLLVDLKLTPSAKGALGMYVWHCKHAHLH</sequence>
<evidence type="ECO:0000313" key="7">
    <source>
        <dbReference type="Proteomes" id="UP000294530"/>
    </source>
</evidence>
<protein>
    <recommendedName>
        <fullName evidence="5">Nudix hydrolase domain-containing protein</fullName>
    </recommendedName>
</protein>
<gene>
    <name evidence="6" type="ORF">CCR75_007510</name>
</gene>
<dbReference type="AlphaFoldDB" id="A0A976IGN5"/>
<name>A0A976IGN5_BRELC</name>